<dbReference type="Gene3D" id="3.60.110.10">
    <property type="entry name" value="Carbon-nitrogen hydrolase"/>
    <property type="match status" value="1"/>
</dbReference>
<organism evidence="3 4">
    <name type="scientific">Oligosphaera ethanolica</name>
    <dbReference type="NCBI Taxonomy" id="760260"/>
    <lineage>
        <taxon>Bacteria</taxon>
        <taxon>Pseudomonadati</taxon>
        <taxon>Lentisphaerota</taxon>
        <taxon>Oligosphaeria</taxon>
        <taxon>Oligosphaerales</taxon>
        <taxon>Oligosphaeraceae</taxon>
        <taxon>Oligosphaera</taxon>
    </lineage>
</organism>
<dbReference type="InterPro" id="IPR050345">
    <property type="entry name" value="Aliph_Amidase/BUP"/>
</dbReference>
<dbReference type="AlphaFoldDB" id="A0AAE3VGK5"/>
<evidence type="ECO:0000313" key="4">
    <source>
        <dbReference type="Proteomes" id="UP001238163"/>
    </source>
</evidence>
<reference evidence="3" key="1">
    <citation type="submission" date="2023-07" db="EMBL/GenBank/DDBJ databases">
        <title>Genomic Encyclopedia of Type Strains, Phase IV (KMG-IV): sequencing the most valuable type-strain genomes for metagenomic binning, comparative biology and taxonomic classification.</title>
        <authorList>
            <person name="Goeker M."/>
        </authorList>
    </citation>
    <scope>NUCLEOTIDE SEQUENCE</scope>
    <source>
        <strain evidence="3">DSM 24202</strain>
    </source>
</reference>
<dbReference type="SUPFAM" id="SSF56317">
    <property type="entry name" value="Carbon-nitrogen hydrolase"/>
    <property type="match status" value="1"/>
</dbReference>
<dbReference type="PANTHER" id="PTHR43674:SF2">
    <property type="entry name" value="BETA-UREIDOPROPIONASE"/>
    <property type="match status" value="1"/>
</dbReference>
<dbReference type="CDD" id="cd07573">
    <property type="entry name" value="CPA"/>
    <property type="match status" value="1"/>
</dbReference>
<evidence type="ECO:0000256" key="1">
    <source>
        <dbReference type="ARBA" id="ARBA00022801"/>
    </source>
</evidence>
<dbReference type="Proteomes" id="UP001238163">
    <property type="component" value="Unassembled WGS sequence"/>
</dbReference>
<evidence type="ECO:0000313" key="3">
    <source>
        <dbReference type="EMBL" id="MDQ0289881.1"/>
    </source>
</evidence>
<dbReference type="InterPro" id="IPR003010">
    <property type="entry name" value="C-N_Hydrolase"/>
</dbReference>
<feature type="domain" description="CN hydrolase" evidence="2">
    <location>
        <begin position="5"/>
        <end position="261"/>
    </location>
</feature>
<keyword evidence="4" id="KW-1185">Reference proteome</keyword>
<dbReference type="EMBL" id="JAUSVL010000001">
    <property type="protein sequence ID" value="MDQ0289881.1"/>
    <property type="molecule type" value="Genomic_DNA"/>
</dbReference>
<dbReference type="EC" id="3.5.1.53" evidence="3"/>
<dbReference type="FunFam" id="3.60.110.10:FF:000010">
    <property type="entry name" value="Carbon-nitrogen hydrolase"/>
    <property type="match status" value="1"/>
</dbReference>
<sequence length="291" mass="32208">MSTTNTTTTIALLQGRGYKDAAEAIAATERQIAAAAARGARIICTQELFLTEYFCRVQDQAHFVLAESIPGPSTEHFGAIARKLGVVLILSLFERRAPGLYHNTAVVIDADGSVAGIYRKMHIPQDPGFEEKFYFTPGDLGFRAFDTAYGRIGVIICWDQWYPEAARLTALHGANVIFCPTAIGGLASEGPALAQQQRDAWLNVQRGHAVANGCYYAAVNRVGTEYDTAFWGTSFVADFYGNAIAQAGQKDDEVLVATCDFQAQETHRQMWPFFRDRRIDAYQDITRRFLD</sequence>
<dbReference type="PANTHER" id="PTHR43674">
    <property type="entry name" value="NITRILASE C965.09-RELATED"/>
    <property type="match status" value="1"/>
</dbReference>
<name>A0AAE3VGK5_9BACT</name>
<comment type="caution">
    <text evidence="3">The sequence shown here is derived from an EMBL/GenBank/DDBJ whole genome shotgun (WGS) entry which is preliminary data.</text>
</comment>
<keyword evidence="1 3" id="KW-0378">Hydrolase</keyword>
<proteinExistence type="predicted"/>
<dbReference type="InterPro" id="IPR036526">
    <property type="entry name" value="C-N_Hydrolase_sf"/>
</dbReference>
<evidence type="ECO:0000259" key="2">
    <source>
        <dbReference type="PROSITE" id="PS50263"/>
    </source>
</evidence>
<dbReference type="GO" id="GO:0033388">
    <property type="term" value="P:putrescine biosynthetic process from arginine"/>
    <property type="evidence" value="ECO:0007669"/>
    <property type="project" value="TreeGrafter"/>
</dbReference>
<dbReference type="PROSITE" id="PS50263">
    <property type="entry name" value="CN_HYDROLASE"/>
    <property type="match status" value="1"/>
</dbReference>
<accession>A0AAE3VGK5</accession>
<dbReference type="GO" id="GO:0050126">
    <property type="term" value="F:N-carbamoylputrescine amidase activity"/>
    <property type="evidence" value="ECO:0007669"/>
    <property type="project" value="UniProtKB-EC"/>
</dbReference>
<dbReference type="RefSeq" id="WP_307261324.1">
    <property type="nucleotide sequence ID" value="NZ_JAUSVL010000001.1"/>
</dbReference>
<gene>
    <name evidence="3" type="ORF">J3R75_001988</name>
</gene>
<protein>
    <submittedName>
        <fullName evidence="3">N-carbamoylputrescine amidase</fullName>
        <ecNumber evidence="3">3.5.1.53</ecNumber>
    </submittedName>
</protein>
<dbReference type="Pfam" id="PF00795">
    <property type="entry name" value="CN_hydrolase"/>
    <property type="match status" value="1"/>
</dbReference>